<evidence type="ECO:0000313" key="2">
    <source>
        <dbReference type="EMBL" id="OGD09250.1"/>
    </source>
</evidence>
<organism evidence="2 3">
    <name type="scientific">Candidatus Amesbacteria bacterium RIFOXYB1_FULL_44_23</name>
    <dbReference type="NCBI Taxonomy" id="1797263"/>
    <lineage>
        <taxon>Bacteria</taxon>
        <taxon>Candidatus Amesiibacteriota</taxon>
    </lineage>
</organism>
<evidence type="ECO:0000313" key="3">
    <source>
        <dbReference type="Proteomes" id="UP000176424"/>
    </source>
</evidence>
<dbReference type="STRING" id="1797263.A2397_02860"/>
<proteinExistence type="predicted"/>
<comment type="caution">
    <text evidence="2">The sequence shown here is derived from an EMBL/GenBank/DDBJ whole genome shotgun (WGS) entry which is preliminary data.</text>
</comment>
<keyword evidence="1" id="KW-1133">Transmembrane helix</keyword>
<reference evidence="2 3" key="1">
    <citation type="journal article" date="2016" name="Nat. Commun.">
        <title>Thousands of microbial genomes shed light on interconnected biogeochemical processes in an aquifer system.</title>
        <authorList>
            <person name="Anantharaman K."/>
            <person name="Brown C.T."/>
            <person name="Hug L.A."/>
            <person name="Sharon I."/>
            <person name="Castelle C.J."/>
            <person name="Probst A.J."/>
            <person name="Thomas B.C."/>
            <person name="Singh A."/>
            <person name="Wilkins M.J."/>
            <person name="Karaoz U."/>
            <person name="Brodie E.L."/>
            <person name="Williams K.H."/>
            <person name="Hubbard S.S."/>
            <person name="Banfield J.F."/>
        </authorList>
    </citation>
    <scope>NUCLEOTIDE SEQUENCE [LARGE SCALE GENOMIC DNA]</scope>
</reference>
<accession>A0A1F4ZSM3</accession>
<dbReference type="Proteomes" id="UP000176424">
    <property type="component" value="Unassembled WGS sequence"/>
</dbReference>
<feature type="transmembrane region" description="Helical" evidence="1">
    <location>
        <begin position="12"/>
        <end position="33"/>
    </location>
</feature>
<keyword evidence="1" id="KW-0812">Transmembrane</keyword>
<evidence type="ECO:0000256" key="1">
    <source>
        <dbReference type="SAM" id="Phobius"/>
    </source>
</evidence>
<protein>
    <submittedName>
        <fullName evidence="2">Uncharacterized protein</fullName>
    </submittedName>
</protein>
<name>A0A1F4ZSM3_9BACT</name>
<keyword evidence="1" id="KW-0472">Membrane</keyword>
<gene>
    <name evidence="2" type="ORF">A2397_02860</name>
</gene>
<dbReference type="EMBL" id="MEXR01000035">
    <property type="protein sequence ID" value="OGD09250.1"/>
    <property type="molecule type" value="Genomic_DNA"/>
</dbReference>
<sequence length="71" mass="8127">MKKRGIDKDIVVLLISTLITIATWVGLEVYRAYVNVSVTTEVEKHLKPIDSTMNIKVFEQLERIKNEHSGN</sequence>
<dbReference type="AlphaFoldDB" id="A0A1F4ZSM3"/>